<feature type="compositionally biased region" description="Low complexity" evidence="6">
    <location>
        <begin position="27"/>
        <end position="66"/>
    </location>
</feature>
<dbReference type="Gene3D" id="2.40.50.140">
    <property type="entry name" value="Nucleic acid-binding proteins"/>
    <property type="match status" value="5"/>
</dbReference>
<dbReference type="SUPFAM" id="SSF50249">
    <property type="entry name" value="Nucleic acid-binding proteins"/>
    <property type="match status" value="5"/>
</dbReference>
<gene>
    <name evidence="9" type="ORF">ONB1V03_LOCUS3028</name>
</gene>
<dbReference type="InterPro" id="IPR012340">
    <property type="entry name" value="NA-bd_OB-fold"/>
</dbReference>
<dbReference type="PROSITE" id="PS51857">
    <property type="entry name" value="CSD_2"/>
    <property type="match status" value="5"/>
</dbReference>
<evidence type="ECO:0000256" key="1">
    <source>
        <dbReference type="ARBA" id="ARBA00004177"/>
    </source>
</evidence>
<dbReference type="InterPro" id="IPR029705">
    <property type="entry name" value="VPS35L"/>
</dbReference>
<feature type="region of interest" description="Disordered" evidence="6">
    <location>
        <begin position="610"/>
        <end position="631"/>
    </location>
</feature>
<dbReference type="GO" id="GO:0005768">
    <property type="term" value="C:endosome"/>
    <property type="evidence" value="ECO:0007669"/>
    <property type="project" value="UniProtKB-SubCell"/>
</dbReference>
<sequence length="1922" mass="216883">MDSPPWKAFQLPNNHTNHSNHDNANPNVNVCTSRSSVSSPNNSNIFANKSNQSNHSNNDSSNSSTSATQGFREAGIVEKLLASYGFIQCCERQARLFFHYSQYSGNIEHLKLGDPVEFEMTYDRRTGKPIASSVVKITNEAFMAEELTTERVTGFITTELTSEREGRIAYENRGECFFLPFAKDDLEDNQNLNSKDSVTFYIGTDKSGSLRARHVKLDIATPQKHSGVVCTLKESFGFIERSDVVKEIFFHSSECKDFKDLVLGDDVDFCIQSRNNKEVAVSVNKLTPGSVVFEDVSDGWFTGRIIKTLDRQNGSHSSSSSSSRSQSTLPSGTSSEPFPGRIAYNNKNDEDIEIPFGERDVRGEYSFKCDDLVTFQVVTDRRDGLQHASGVDLLEDTFTVTQEHREQGYVAALKDYYGFIKCWNREGTRVYFRVSEMLNPNLSLKLNDEVEFTVGPDQSSVGRLQALRIKLLPDGTIFKNLLSPVKQLPVQKHPSNGTYPHTYDDFYQVNGYDTDFGKTDDFPLIDFTNPEANDRNGTSNDEKCAPKPYNGRNSDGIVAKSNSWSEILSQLDIGTHLSESSDLLTNASQYENDRPFSQQPLKPMVINESLDEDNNQSYDSQTQSVPKMKKDSNIKANVLSNSSRNTLHMKNGTKYSSRGFVVALKDSFGFIETEDGQRELFFHYSVYDGNIDVLELGQVVEYNASFKNSKLTALAVRKSQSIRKQTDEVQPEVLSGVVIRTVRTFNPEQNEYTGLIRVATDSATNSTEGDAKTEYEFSMISLEDINEFIQKGDAVKFQIGFNVAADKHRAVHIRPIRTKHQGTVECIKGNFGFLSYENESNIFFHMSEVKNNSNLAPGDSVEFVVLHSQRTGKYSACNIVKIGETQTARPERLTRVKVEETGPRVVVIRNPRGPDGTNGFKLCREKSGHLGIGYIDQELLLQSVNRIQLYLEPVSADNDNLNDCMTRVIPHEWIPPTKCHNELRNYKTELIGKYCSAKEVVDNPLKPLVVSQTETKKLKTNTSSANKSNEVKPTNTSWNGLDPLSMALSLQNKTESHPLESSLELDKNPKSLTKESQMTSDFIGEDFEDWSSMKSSILNKYTTSERLSIKTSFLSGSAISGSTSIVRSSGNTSVTDKVRHRLEQLDDFEEGSVKEMLNLTQTEYVNRIDELNVALHESWNSDQRVKALKIAIQCSKLLADVSVIQFYPSKFVLITDILDNFGSLVYKRIHCKAGSTAAAIESARETCRNWFYKIASVRELIPRFYVETAILKVYGFLIDKNEIQTEFERALKRLTKMIRGIGDPLVSVYARAYLSRITVQIAPKSKHIFQNNFNDFLRSLNQLSPTFTDHILSAQRIELSVYYTLFSPALDWIVYCIAYKASTGLLIETIKQFEDNSNNSLDDSCSALILNSLLTCFPSQLIASKALEFLDLIKRVNGKATAGDSSGYPKYVLIRNLGIALVSKHNLIIELEDKEKLQILNEVWKLLNKFKQNTEYMACVEVWIEFVVKYFTLREINTLLGEIIKRMQPNRAFEQHYNQLVGLMSKVVTQSPNPDFAALFAMNNFMPFLDLLQKESVKFDACKAIVDSFIKNFNPSVEEVNEELVTTSDPVILNSMTYLCKALHDSVNALTLEDERRQISQLVISFLKRVSFGGDFESELNFYVDSRANFCNLESVLCFLVQRVNTLAMETRRIVKGFHTKKTNSFVRACIAYSFITIPSLDDVILRLQLYLSSSYVSLINGCLPQTDSFLKTAITLIQQLPQQIESSDGRPKSTEPFLLSYISQLLSFLLIVPDNPDGPEPLYLFKVDSNDTLYGNDSQFMDQISSLSSSVLNDLLEYLKLLADEGQYKRQSSLALELFCRIISHGDVRQMHKLLINLWQLSKKTSSPDIKRSEIAIKYLRQKANHSSNPVLLDLLSKIGQ</sequence>
<dbReference type="SMART" id="SM00357">
    <property type="entry name" value="CSP"/>
    <property type="match status" value="5"/>
</dbReference>
<feature type="compositionally biased region" description="Polar residues" evidence="6">
    <location>
        <begin position="615"/>
        <end position="625"/>
    </location>
</feature>
<dbReference type="GO" id="GO:0032456">
    <property type="term" value="P:endocytic recycling"/>
    <property type="evidence" value="ECO:0007669"/>
    <property type="project" value="InterPro"/>
</dbReference>
<feature type="domain" description="CSD" evidence="7">
    <location>
        <begin position="819"/>
        <end position="881"/>
    </location>
</feature>
<feature type="domain" description="CSD" evidence="7">
    <location>
        <begin position="72"/>
        <end position="136"/>
    </location>
</feature>
<dbReference type="Pfam" id="PF12901">
    <property type="entry name" value="SUZ-C"/>
    <property type="match status" value="1"/>
</dbReference>
<evidence type="ECO:0000256" key="4">
    <source>
        <dbReference type="ARBA" id="ARBA00022753"/>
    </source>
</evidence>
<dbReference type="PROSITE" id="PS51938">
    <property type="entry name" value="SUZ_C"/>
    <property type="match status" value="1"/>
</dbReference>
<feature type="domain" description="CSD" evidence="7">
    <location>
        <begin position="405"/>
        <end position="471"/>
    </location>
</feature>
<comment type="subcellular location">
    <subcellularLocation>
        <location evidence="1">Endosome</location>
    </subcellularLocation>
</comment>
<feature type="region of interest" description="Disordered" evidence="6">
    <location>
        <begin position="311"/>
        <end position="345"/>
    </location>
</feature>
<evidence type="ECO:0000259" key="8">
    <source>
        <dbReference type="PROSITE" id="PS51938"/>
    </source>
</evidence>
<feature type="domain" description="CSD" evidence="7">
    <location>
        <begin position="656"/>
        <end position="718"/>
    </location>
</feature>
<dbReference type="PANTHER" id="PTHR13673:SF0">
    <property type="entry name" value="VPS35 ENDOSOMAL PROTEIN-SORTING FACTOR-LIKE"/>
    <property type="match status" value="1"/>
</dbReference>
<keyword evidence="10" id="KW-1185">Reference proteome</keyword>
<feature type="domain" description="CSD" evidence="7">
    <location>
        <begin position="224"/>
        <end position="285"/>
    </location>
</feature>
<dbReference type="EMBL" id="OC915640">
    <property type="protein sequence ID" value="CAD7641302.1"/>
    <property type="molecule type" value="Genomic_DNA"/>
</dbReference>
<keyword evidence="4" id="KW-0967">Endosome</keyword>
<evidence type="ECO:0000256" key="2">
    <source>
        <dbReference type="ARBA" id="ARBA00010704"/>
    </source>
</evidence>
<feature type="region of interest" description="Disordered" evidence="6">
    <location>
        <begin position="523"/>
        <end position="556"/>
    </location>
</feature>
<dbReference type="GO" id="GO:0003676">
    <property type="term" value="F:nucleic acid binding"/>
    <property type="evidence" value="ECO:0007669"/>
    <property type="project" value="InterPro"/>
</dbReference>
<feature type="region of interest" description="Disordered" evidence="6">
    <location>
        <begin position="1"/>
        <end position="67"/>
    </location>
</feature>
<feature type="compositionally biased region" description="Basic and acidic residues" evidence="6">
    <location>
        <begin position="1054"/>
        <end position="1073"/>
    </location>
</feature>
<feature type="domain" description="SUZ-C" evidence="8">
    <location>
        <begin position="884"/>
        <end position="924"/>
    </location>
</feature>
<dbReference type="EMBL" id="CAJPVJ010000815">
    <property type="protein sequence ID" value="CAG2163453.1"/>
    <property type="molecule type" value="Genomic_DNA"/>
</dbReference>
<evidence type="ECO:0000313" key="9">
    <source>
        <dbReference type="EMBL" id="CAD7641302.1"/>
    </source>
</evidence>
<name>A0A7R9LGI0_9ACAR</name>
<comment type="similarity">
    <text evidence="2">Belongs to the VPS35L family.</text>
</comment>
<accession>A0A7R9LGI0</accession>
<feature type="compositionally biased region" description="Polar residues" evidence="6">
    <location>
        <begin position="1020"/>
        <end position="1039"/>
    </location>
</feature>
<evidence type="ECO:0000256" key="5">
    <source>
        <dbReference type="ARBA" id="ARBA00022927"/>
    </source>
</evidence>
<dbReference type="Pfam" id="PF00313">
    <property type="entry name" value="CSD"/>
    <property type="match status" value="4"/>
</dbReference>
<evidence type="ECO:0000259" key="7">
    <source>
        <dbReference type="PROSITE" id="PS51857"/>
    </source>
</evidence>
<evidence type="ECO:0008006" key="11">
    <source>
        <dbReference type="Google" id="ProtNLM"/>
    </source>
</evidence>
<organism evidence="9">
    <name type="scientific">Oppiella nova</name>
    <dbReference type="NCBI Taxonomy" id="334625"/>
    <lineage>
        <taxon>Eukaryota</taxon>
        <taxon>Metazoa</taxon>
        <taxon>Ecdysozoa</taxon>
        <taxon>Arthropoda</taxon>
        <taxon>Chelicerata</taxon>
        <taxon>Arachnida</taxon>
        <taxon>Acari</taxon>
        <taxon>Acariformes</taxon>
        <taxon>Sarcoptiformes</taxon>
        <taxon>Oribatida</taxon>
        <taxon>Brachypylina</taxon>
        <taxon>Oppioidea</taxon>
        <taxon>Oppiidae</taxon>
        <taxon>Oppiella</taxon>
    </lineage>
</organism>
<dbReference type="GO" id="GO:0015031">
    <property type="term" value="P:protein transport"/>
    <property type="evidence" value="ECO:0007669"/>
    <property type="project" value="UniProtKB-KW"/>
</dbReference>
<dbReference type="Proteomes" id="UP000728032">
    <property type="component" value="Unassembled WGS sequence"/>
</dbReference>
<reference evidence="9" key="1">
    <citation type="submission" date="2020-11" db="EMBL/GenBank/DDBJ databases">
        <authorList>
            <person name="Tran Van P."/>
        </authorList>
    </citation>
    <scope>NUCLEOTIDE SEQUENCE</scope>
</reference>
<keyword evidence="3" id="KW-0813">Transport</keyword>
<dbReference type="CDD" id="cd04458">
    <property type="entry name" value="CSP_CDS"/>
    <property type="match status" value="3"/>
</dbReference>
<dbReference type="PANTHER" id="PTHR13673">
    <property type="entry name" value="ESOPHAGEAL CANCER ASSOCIATED PROTEIN"/>
    <property type="match status" value="1"/>
</dbReference>
<feature type="region of interest" description="Disordered" evidence="6">
    <location>
        <begin position="1017"/>
        <end position="1076"/>
    </location>
</feature>
<protein>
    <recommendedName>
        <fullName evidence="11">Cold shock domain-containing protein E1</fullName>
    </recommendedName>
</protein>
<dbReference type="OrthoDB" id="74319at2759"/>
<dbReference type="InterPro" id="IPR011129">
    <property type="entry name" value="CSD"/>
</dbReference>
<dbReference type="InterPro" id="IPR019844">
    <property type="entry name" value="CSD_CS"/>
</dbReference>
<evidence type="ECO:0000256" key="6">
    <source>
        <dbReference type="SAM" id="MobiDB-lite"/>
    </source>
</evidence>
<dbReference type="InterPro" id="IPR002059">
    <property type="entry name" value="CSP_DNA-bd"/>
</dbReference>
<evidence type="ECO:0000256" key="3">
    <source>
        <dbReference type="ARBA" id="ARBA00022448"/>
    </source>
</evidence>
<evidence type="ECO:0000313" key="10">
    <source>
        <dbReference type="Proteomes" id="UP000728032"/>
    </source>
</evidence>
<dbReference type="InterPro" id="IPR024642">
    <property type="entry name" value="SUZ-C"/>
</dbReference>
<feature type="compositionally biased region" description="Polar residues" evidence="6">
    <location>
        <begin position="11"/>
        <end position="26"/>
    </location>
</feature>
<feature type="compositionally biased region" description="Low complexity" evidence="6">
    <location>
        <begin position="315"/>
        <end position="335"/>
    </location>
</feature>
<dbReference type="PROSITE" id="PS00352">
    <property type="entry name" value="CSD_1"/>
    <property type="match status" value="3"/>
</dbReference>
<keyword evidence="5" id="KW-0653">Protein transport</keyword>
<proteinExistence type="inferred from homology"/>